<dbReference type="Proteomes" id="UP001412239">
    <property type="component" value="Unassembled WGS sequence"/>
</dbReference>
<dbReference type="AlphaFoldDB" id="A0A292PYQ9"/>
<feature type="chain" id="PRO_5012154867" description="Malate dehydrogenase" evidence="1">
    <location>
        <begin position="19"/>
        <end position="255"/>
    </location>
</feature>
<evidence type="ECO:0000313" key="3">
    <source>
        <dbReference type="Proteomes" id="UP001412239"/>
    </source>
</evidence>
<evidence type="ECO:0000256" key="1">
    <source>
        <dbReference type="SAM" id="SignalP"/>
    </source>
</evidence>
<gene>
    <name evidence="2" type="ORF">GSTUAT00004315001</name>
</gene>
<proteinExistence type="predicted"/>
<keyword evidence="1" id="KW-0732">Signal</keyword>
<evidence type="ECO:0008006" key="4">
    <source>
        <dbReference type="Google" id="ProtNLM"/>
    </source>
</evidence>
<reference evidence="2" key="1">
    <citation type="submission" date="2015-10" db="EMBL/GenBank/DDBJ databases">
        <authorList>
            <person name="Regsiter A."/>
            <person name="william w."/>
        </authorList>
    </citation>
    <scope>NUCLEOTIDE SEQUENCE</scope>
    <source>
        <strain evidence="2">Montdore</strain>
    </source>
</reference>
<keyword evidence="3" id="KW-1185">Reference proteome</keyword>
<name>A0A292PYQ9_9PEZI</name>
<dbReference type="InterPro" id="IPR021851">
    <property type="entry name" value="DUF3455"/>
</dbReference>
<dbReference type="Pfam" id="PF11937">
    <property type="entry name" value="DUF3455"/>
    <property type="match status" value="1"/>
</dbReference>
<dbReference type="PANTHER" id="PTHR35567:SF1">
    <property type="entry name" value="CONSERVED FUNGAL PROTEIN (AFU_ORTHOLOGUE AFUA_1G14230)"/>
    <property type="match status" value="1"/>
</dbReference>
<protein>
    <recommendedName>
        <fullName evidence="4">Malate dehydrogenase</fullName>
    </recommendedName>
</protein>
<sequence length="255" mass="27641">MKLTILATVSGLLMLAHASAIPSNPQLADLMDLLEKRDFGGLQLTGCDLSKATLPKSDGPTLLPDPEPGLSLTNVVLGRGTQNYTCADNTENSTPVPQGAEAILYDVSCLAVNHPSLLHELPDVLVQLQSSVQYYLTAVFQRLSKEKVVVGHHFFTPDFSTPVFDFRITPDVKRYFSGKRDAGVPATAYASKGSPGQQYGAVDWVRLTADERAVDSKLAYRVHTAGGKAPPNCKGQEKHFEIDYATEYSTDDSIV</sequence>
<organism evidence="2 3">
    <name type="scientific">Tuber aestivum</name>
    <name type="common">summer truffle</name>
    <dbReference type="NCBI Taxonomy" id="59557"/>
    <lineage>
        <taxon>Eukaryota</taxon>
        <taxon>Fungi</taxon>
        <taxon>Dikarya</taxon>
        <taxon>Ascomycota</taxon>
        <taxon>Pezizomycotina</taxon>
        <taxon>Pezizomycetes</taxon>
        <taxon>Pezizales</taxon>
        <taxon>Tuberaceae</taxon>
        <taxon>Tuber</taxon>
    </lineage>
</organism>
<dbReference type="PANTHER" id="PTHR35567">
    <property type="entry name" value="MALATE DEHYDROGENASE (AFU_ORTHOLOGUE AFUA_2G13800)"/>
    <property type="match status" value="1"/>
</dbReference>
<accession>A0A292PYQ9</accession>
<evidence type="ECO:0000313" key="2">
    <source>
        <dbReference type="EMBL" id="CUS11623.1"/>
    </source>
</evidence>
<feature type="signal peptide" evidence="1">
    <location>
        <begin position="1"/>
        <end position="18"/>
    </location>
</feature>
<dbReference type="EMBL" id="LN891016">
    <property type="protein sequence ID" value="CUS11623.1"/>
    <property type="molecule type" value="Genomic_DNA"/>
</dbReference>